<dbReference type="GO" id="GO:0005886">
    <property type="term" value="C:plasma membrane"/>
    <property type="evidence" value="ECO:0007669"/>
    <property type="project" value="InterPro"/>
</dbReference>
<dbReference type="Pfam" id="PF01790">
    <property type="entry name" value="LGT"/>
    <property type="match status" value="1"/>
</dbReference>
<evidence type="ECO:0000256" key="3">
    <source>
        <dbReference type="ARBA" id="ARBA00022692"/>
    </source>
</evidence>
<feature type="transmembrane region" description="Helical" evidence="6">
    <location>
        <begin position="21"/>
        <end position="39"/>
    </location>
</feature>
<feature type="transmembrane region" description="Helical" evidence="6">
    <location>
        <begin position="59"/>
        <end position="82"/>
    </location>
</feature>
<keyword evidence="3 6" id="KW-0812">Transmembrane</keyword>
<feature type="transmembrane region" description="Helical" evidence="6">
    <location>
        <begin position="262"/>
        <end position="280"/>
    </location>
</feature>
<dbReference type="HAMAP" id="MF_01147">
    <property type="entry name" value="Lgt"/>
    <property type="match status" value="1"/>
</dbReference>
<dbReference type="AlphaFoldDB" id="A0A3B0VGK7"/>
<dbReference type="PANTHER" id="PTHR30589">
    <property type="entry name" value="PROLIPOPROTEIN DIACYLGLYCERYL TRANSFERASE"/>
    <property type="match status" value="1"/>
</dbReference>
<keyword evidence="4 6" id="KW-1133">Transmembrane helix</keyword>
<feature type="transmembrane region" description="Helical" evidence="6">
    <location>
        <begin position="347"/>
        <end position="366"/>
    </location>
</feature>
<dbReference type="GO" id="GO:0042158">
    <property type="term" value="P:lipoprotein biosynthetic process"/>
    <property type="evidence" value="ECO:0007669"/>
    <property type="project" value="InterPro"/>
</dbReference>
<dbReference type="NCBIfam" id="TIGR00544">
    <property type="entry name" value="lgt"/>
    <property type="match status" value="1"/>
</dbReference>
<evidence type="ECO:0000256" key="2">
    <source>
        <dbReference type="ARBA" id="ARBA00022679"/>
    </source>
</evidence>
<feature type="transmembrane region" description="Helical" evidence="6">
    <location>
        <begin position="321"/>
        <end position="340"/>
    </location>
</feature>
<accession>A0A3B0VGK7</accession>
<keyword evidence="5 6" id="KW-0472">Membrane</keyword>
<name>A0A3B0VGK7_9ZZZZ</name>
<reference evidence="7" key="1">
    <citation type="submission" date="2018-06" db="EMBL/GenBank/DDBJ databases">
        <authorList>
            <person name="Zhirakovskaya E."/>
        </authorList>
    </citation>
    <scope>NUCLEOTIDE SEQUENCE</scope>
</reference>
<dbReference type="PANTHER" id="PTHR30589:SF0">
    <property type="entry name" value="PHOSPHATIDYLGLYCEROL--PROLIPOPROTEIN DIACYLGLYCERYL TRANSFERASE"/>
    <property type="match status" value="1"/>
</dbReference>
<evidence type="ECO:0000256" key="1">
    <source>
        <dbReference type="ARBA" id="ARBA00022475"/>
    </source>
</evidence>
<dbReference type="EMBL" id="UOEU01000884">
    <property type="protein sequence ID" value="VAW42061.1"/>
    <property type="molecule type" value="Genomic_DNA"/>
</dbReference>
<dbReference type="PROSITE" id="PS01311">
    <property type="entry name" value="LGT"/>
    <property type="match status" value="1"/>
</dbReference>
<evidence type="ECO:0000313" key="7">
    <source>
        <dbReference type="EMBL" id="VAW42061.1"/>
    </source>
</evidence>
<feature type="transmembrane region" description="Helical" evidence="6">
    <location>
        <begin position="386"/>
        <end position="405"/>
    </location>
</feature>
<keyword evidence="2 7" id="KW-0808">Transferase</keyword>
<dbReference type="InterPro" id="IPR001640">
    <property type="entry name" value="Lgt"/>
</dbReference>
<organism evidence="7">
    <name type="scientific">hydrothermal vent metagenome</name>
    <dbReference type="NCBI Taxonomy" id="652676"/>
    <lineage>
        <taxon>unclassified sequences</taxon>
        <taxon>metagenomes</taxon>
        <taxon>ecological metagenomes</taxon>
    </lineage>
</organism>
<dbReference type="GO" id="GO:0008961">
    <property type="term" value="F:phosphatidylglycerol-prolipoprotein diacylglyceryl transferase activity"/>
    <property type="evidence" value="ECO:0007669"/>
    <property type="project" value="InterPro"/>
</dbReference>
<keyword evidence="7" id="KW-0449">Lipoprotein</keyword>
<proteinExistence type="inferred from homology"/>
<evidence type="ECO:0000256" key="5">
    <source>
        <dbReference type="ARBA" id="ARBA00023136"/>
    </source>
</evidence>
<evidence type="ECO:0000256" key="6">
    <source>
        <dbReference type="SAM" id="Phobius"/>
    </source>
</evidence>
<keyword evidence="1" id="KW-1003">Cell membrane</keyword>
<gene>
    <name evidence="7" type="ORF">MNBD_CHLOROFLEXI01-309</name>
</gene>
<feature type="transmembrane region" description="Helical" evidence="6">
    <location>
        <begin position="185"/>
        <end position="203"/>
    </location>
</feature>
<sequence>MNNVSEVKAVPKLLRHPKIEWYWIVMGLWLVGLVALFGWHLWTGNMPSAAAFSIAGLSVYWYGILIVSGIALGATIVSRLAWQRWRSTFLESVPDSVRGLPITAVFQKETAVSPPQTAVSLQNKLNKRKIHTVGDLLLLWGTDPRSLGLNEAEQTTLKEAVTALPEVDPDWLDDAPWRIWNPEHVWSGIIICLILGLIGARLYHVLTPSPSMAAVGIESPLDYFQNPQLLFNLRNGGLGIYGGLAGGALGLLIFTRRYKLPLLPWADMAVVGVVIGQAFGRWGNFMNQELYGRPTNLPWAITIDPLNRLPAFADFSSFHPAFLYESLWNFLTFGLLIWLWRRRKRLIVGEITAVYLIMYAIGRTLLETVRLDSRFVSLGSVQLPLAWATFVSILVALTMGLWIMIRRWQARRTKIS</sequence>
<feature type="transmembrane region" description="Helical" evidence="6">
    <location>
        <begin position="238"/>
        <end position="255"/>
    </location>
</feature>
<protein>
    <submittedName>
        <fullName evidence="7">Prolipoprotein diacylglyceryl transferase</fullName>
    </submittedName>
</protein>
<evidence type="ECO:0000256" key="4">
    <source>
        <dbReference type="ARBA" id="ARBA00022989"/>
    </source>
</evidence>